<dbReference type="PANTHER" id="PTHR33529">
    <property type="entry name" value="SLR0882 PROTEIN-RELATED"/>
    <property type="match status" value="1"/>
</dbReference>
<gene>
    <name evidence="7" type="ORF">IAC77_01930</name>
</gene>
<reference evidence="7" key="1">
    <citation type="submission" date="2020-10" db="EMBL/GenBank/DDBJ databases">
        <authorList>
            <person name="Gilroy R."/>
        </authorList>
    </citation>
    <scope>NUCLEOTIDE SEQUENCE</scope>
    <source>
        <strain evidence="7">B1-16210</strain>
    </source>
</reference>
<dbReference type="InterPro" id="IPR005495">
    <property type="entry name" value="LptG/LptF_permease"/>
</dbReference>
<dbReference type="PANTHER" id="PTHR33529:SF2">
    <property type="entry name" value="LIPOPOLYSACCHARIDE EXPORT SYSTEM PERMEASE PROTEIN LPTG"/>
    <property type="match status" value="1"/>
</dbReference>
<evidence type="ECO:0000256" key="5">
    <source>
        <dbReference type="ARBA" id="ARBA00023136"/>
    </source>
</evidence>
<accession>A0A940DDZ2</accession>
<sequence length="341" mass="37520">MRRFFSGVGLVLLVVCGIVMAVTFVERLPSNPTALAALGDAWRRLLEYVPLFLPIAVFLGTLLASYNLTKSSESIIVASAGLSPYQVSRPFLIGAALIGIVATTIINPYSVELNSGDITSDHLVLIDDEIWLREASDNGYITMNAKNMHKSGNILLFDNATLYIQTPDFKLTQRVQADTITLSDEGLGASRATIWNSRGIPSESDWHIQTLLNPQTVLDRYLQPDQISFWQLPKFIQKMEQIGVPVRAHLVQFWTLLFLPLTMIAMVTLGVAFSQTRQRRNYSFGIKFGMGVLTCFAVYFLVNMFSALGATGTLPPLLAIIAPPLIIIAGAGVFITSFDTI</sequence>
<proteinExistence type="predicted"/>
<organism evidence="7 8">
    <name type="scientific">Candidatus Enterousia excrementavium</name>
    <dbReference type="NCBI Taxonomy" id="2840789"/>
    <lineage>
        <taxon>Bacteria</taxon>
        <taxon>Pseudomonadati</taxon>
        <taxon>Pseudomonadota</taxon>
        <taxon>Alphaproteobacteria</taxon>
        <taxon>Candidatus Enterousia</taxon>
    </lineage>
</organism>
<evidence type="ECO:0000256" key="4">
    <source>
        <dbReference type="ARBA" id="ARBA00022989"/>
    </source>
</evidence>
<dbReference type="GO" id="GO:0015920">
    <property type="term" value="P:lipopolysaccharide transport"/>
    <property type="evidence" value="ECO:0007669"/>
    <property type="project" value="TreeGrafter"/>
</dbReference>
<keyword evidence="3 6" id="KW-0812">Transmembrane</keyword>
<dbReference type="AlphaFoldDB" id="A0A940DDZ2"/>
<dbReference type="Proteomes" id="UP000721442">
    <property type="component" value="Unassembled WGS sequence"/>
</dbReference>
<reference evidence="7" key="2">
    <citation type="journal article" date="2021" name="PeerJ">
        <title>Extensive microbial diversity within the chicken gut microbiome revealed by metagenomics and culture.</title>
        <authorList>
            <person name="Gilroy R."/>
            <person name="Ravi A."/>
            <person name="Getino M."/>
            <person name="Pursley I."/>
            <person name="Horton D.L."/>
            <person name="Alikhan N.F."/>
            <person name="Baker D."/>
            <person name="Gharbi K."/>
            <person name="Hall N."/>
            <person name="Watson M."/>
            <person name="Adriaenssens E.M."/>
            <person name="Foster-Nyarko E."/>
            <person name="Jarju S."/>
            <person name="Secka A."/>
            <person name="Antonio M."/>
            <person name="Oren A."/>
            <person name="Chaudhuri R.R."/>
            <person name="La Ragione R."/>
            <person name="Hildebrand F."/>
            <person name="Pallen M.J."/>
        </authorList>
    </citation>
    <scope>NUCLEOTIDE SEQUENCE</scope>
    <source>
        <strain evidence="7">B1-16210</strain>
    </source>
</reference>
<feature type="transmembrane region" description="Helical" evidence="6">
    <location>
        <begin position="285"/>
        <end position="305"/>
    </location>
</feature>
<evidence type="ECO:0000256" key="3">
    <source>
        <dbReference type="ARBA" id="ARBA00022692"/>
    </source>
</evidence>
<evidence type="ECO:0000256" key="6">
    <source>
        <dbReference type="SAM" id="Phobius"/>
    </source>
</evidence>
<keyword evidence="2" id="KW-1003">Cell membrane</keyword>
<evidence type="ECO:0000313" key="8">
    <source>
        <dbReference type="Proteomes" id="UP000721442"/>
    </source>
</evidence>
<feature type="transmembrane region" description="Helical" evidence="6">
    <location>
        <begin position="317"/>
        <end position="338"/>
    </location>
</feature>
<comment type="subcellular location">
    <subcellularLocation>
        <location evidence="1">Cell membrane</location>
        <topology evidence="1">Multi-pass membrane protein</topology>
    </subcellularLocation>
</comment>
<dbReference type="GO" id="GO:0043190">
    <property type="term" value="C:ATP-binding cassette (ABC) transporter complex"/>
    <property type="evidence" value="ECO:0007669"/>
    <property type="project" value="TreeGrafter"/>
</dbReference>
<evidence type="ECO:0000256" key="1">
    <source>
        <dbReference type="ARBA" id="ARBA00004651"/>
    </source>
</evidence>
<keyword evidence="5 6" id="KW-0472">Membrane</keyword>
<feature type="transmembrane region" description="Helical" evidence="6">
    <location>
        <begin position="45"/>
        <end position="66"/>
    </location>
</feature>
<feature type="transmembrane region" description="Helical" evidence="6">
    <location>
        <begin position="87"/>
        <end position="106"/>
    </location>
</feature>
<feature type="transmembrane region" description="Helical" evidence="6">
    <location>
        <begin position="253"/>
        <end position="273"/>
    </location>
</feature>
<evidence type="ECO:0000256" key="2">
    <source>
        <dbReference type="ARBA" id="ARBA00022475"/>
    </source>
</evidence>
<evidence type="ECO:0000313" key="7">
    <source>
        <dbReference type="EMBL" id="MBO8407202.1"/>
    </source>
</evidence>
<protein>
    <submittedName>
        <fullName evidence="7">LptF/LptG family permease</fullName>
    </submittedName>
</protein>
<dbReference type="EMBL" id="JADINE010000026">
    <property type="protein sequence ID" value="MBO8407202.1"/>
    <property type="molecule type" value="Genomic_DNA"/>
</dbReference>
<keyword evidence="4 6" id="KW-1133">Transmembrane helix</keyword>
<dbReference type="Pfam" id="PF03739">
    <property type="entry name" value="LptF_LptG"/>
    <property type="match status" value="1"/>
</dbReference>
<name>A0A940DDZ2_9PROT</name>
<comment type="caution">
    <text evidence="7">The sequence shown here is derived from an EMBL/GenBank/DDBJ whole genome shotgun (WGS) entry which is preliminary data.</text>
</comment>